<comment type="caution">
    <text evidence="1">The sequence shown here is derived from an EMBL/GenBank/DDBJ whole genome shotgun (WGS) entry which is preliminary data.</text>
</comment>
<proteinExistence type="predicted"/>
<protein>
    <submittedName>
        <fullName evidence="1">Uncharacterized protein</fullName>
    </submittedName>
</protein>
<dbReference type="Proteomes" id="UP001642484">
    <property type="component" value="Unassembled WGS sequence"/>
</dbReference>
<keyword evidence="2" id="KW-1185">Reference proteome</keyword>
<gene>
    <name evidence="1" type="ORF">CCMP2556_LOCUS13569</name>
</gene>
<organism evidence="1 2">
    <name type="scientific">Durusdinium trenchii</name>
    <dbReference type="NCBI Taxonomy" id="1381693"/>
    <lineage>
        <taxon>Eukaryota</taxon>
        <taxon>Sar</taxon>
        <taxon>Alveolata</taxon>
        <taxon>Dinophyceae</taxon>
        <taxon>Suessiales</taxon>
        <taxon>Symbiodiniaceae</taxon>
        <taxon>Durusdinium</taxon>
    </lineage>
</organism>
<dbReference type="EMBL" id="CAXAMN010006780">
    <property type="protein sequence ID" value="CAK9019182.1"/>
    <property type="molecule type" value="Genomic_DNA"/>
</dbReference>
<reference evidence="1 2" key="1">
    <citation type="submission" date="2024-02" db="EMBL/GenBank/DDBJ databases">
        <authorList>
            <person name="Chen Y."/>
            <person name="Shah S."/>
            <person name="Dougan E. K."/>
            <person name="Thang M."/>
            <person name="Chan C."/>
        </authorList>
    </citation>
    <scope>NUCLEOTIDE SEQUENCE [LARGE SCALE GENOMIC DNA]</scope>
</reference>
<sequence>MVVELRWDQRFRGSQASQLPSRLDKWSSTLDALELQKQLKLWKLELSGEEIACHTQVLQDLEKKNQTQTLILSWAARATLWGDGSILLAAAYRSYFGSDLEHLLLI</sequence>
<name>A0ABP0JXH2_9DINO</name>
<evidence type="ECO:0000313" key="2">
    <source>
        <dbReference type="Proteomes" id="UP001642484"/>
    </source>
</evidence>
<accession>A0ABP0JXH2</accession>
<evidence type="ECO:0000313" key="1">
    <source>
        <dbReference type="EMBL" id="CAK9019182.1"/>
    </source>
</evidence>